<dbReference type="PANTHER" id="PTHR46972">
    <property type="entry name" value="MONOOXYGENASE ASQM-RELATED"/>
    <property type="match status" value="1"/>
</dbReference>
<dbReference type="Pfam" id="PF01494">
    <property type="entry name" value="FAD_binding_3"/>
    <property type="match status" value="1"/>
</dbReference>
<gene>
    <name evidence="6" type="ORF">TSTA_066050</name>
</gene>
<protein>
    <submittedName>
        <fullName evidence="6">Salicylate hydroxylase, putative</fullName>
    </submittedName>
</protein>
<dbReference type="eggNOG" id="KOG2614">
    <property type="taxonomic scope" value="Eukaryota"/>
</dbReference>
<dbReference type="GO" id="GO:0004497">
    <property type="term" value="F:monooxygenase activity"/>
    <property type="evidence" value="ECO:0007669"/>
    <property type="project" value="UniProtKB-KW"/>
</dbReference>
<evidence type="ECO:0000313" key="6">
    <source>
        <dbReference type="EMBL" id="EED23152.1"/>
    </source>
</evidence>
<dbReference type="Gene3D" id="3.50.50.60">
    <property type="entry name" value="FAD/NAD(P)-binding domain"/>
    <property type="match status" value="1"/>
</dbReference>
<dbReference type="VEuPathDB" id="FungiDB:TSTA_066050"/>
<dbReference type="PRINTS" id="PR00420">
    <property type="entry name" value="RNGMNOXGNASE"/>
</dbReference>
<evidence type="ECO:0000259" key="5">
    <source>
        <dbReference type="Pfam" id="PF01494"/>
    </source>
</evidence>
<dbReference type="STRING" id="441959.B8LVA2"/>
<dbReference type="SUPFAM" id="SSF51905">
    <property type="entry name" value="FAD/NAD(P)-binding domain"/>
    <property type="match status" value="1"/>
</dbReference>
<keyword evidence="2" id="KW-0274">FAD</keyword>
<dbReference type="GO" id="GO:0071949">
    <property type="term" value="F:FAD binding"/>
    <property type="evidence" value="ECO:0007669"/>
    <property type="project" value="InterPro"/>
</dbReference>
<dbReference type="InterPro" id="IPR002938">
    <property type="entry name" value="FAD-bd"/>
</dbReference>
<feature type="domain" description="FAD-binding" evidence="5">
    <location>
        <begin position="7"/>
        <end position="324"/>
    </location>
</feature>
<dbReference type="EMBL" id="EQ962652">
    <property type="protein sequence ID" value="EED23152.1"/>
    <property type="molecule type" value="Genomic_DNA"/>
</dbReference>
<keyword evidence="1" id="KW-0285">Flavoprotein</keyword>
<dbReference type="PANTHER" id="PTHR46972:SF1">
    <property type="entry name" value="FAD DEPENDENT OXIDOREDUCTASE DOMAIN-CONTAINING PROTEIN"/>
    <property type="match status" value="1"/>
</dbReference>
<dbReference type="OMA" id="AVHGYYF"/>
<dbReference type="InParanoid" id="B8LVA2"/>
<organism evidence="6 7">
    <name type="scientific">Talaromyces stipitatus (strain ATCC 10500 / CBS 375.48 / QM 6759 / NRRL 1006)</name>
    <name type="common">Penicillium stipitatum</name>
    <dbReference type="NCBI Taxonomy" id="441959"/>
    <lineage>
        <taxon>Eukaryota</taxon>
        <taxon>Fungi</taxon>
        <taxon>Dikarya</taxon>
        <taxon>Ascomycota</taxon>
        <taxon>Pezizomycotina</taxon>
        <taxon>Eurotiomycetes</taxon>
        <taxon>Eurotiomycetidae</taxon>
        <taxon>Eurotiales</taxon>
        <taxon>Trichocomaceae</taxon>
        <taxon>Talaromyces</taxon>
        <taxon>Talaromyces sect. Talaromyces</taxon>
    </lineage>
</organism>
<evidence type="ECO:0000256" key="2">
    <source>
        <dbReference type="ARBA" id="ARBA00022827"/>
    </source>
</evidence>
<keyword evidence="3" id="KW-0560">Oxidoreductase</keyword>
<dbReference type="AlphaFoldDB" id="B8LVA2"/>
<evidence type="ECO:0000256" key="1">
    <source>
        <dbReference type="ARBA" id="ARBA00022630"/>
    </source>
</evidence>
<dbReference type="PhylomeDB" id="B8LVA2"/>
<dbReference type="RefSeq" id="XP_002340539.1">
    <property type="nucleotide sequence ID" value="XM_002340498.1"/>
</dbReference>
<reference evidence="7" key="1">
    <citation type="journal article" date="2015" name="Genome Announc.">
        <title>Genome sequence of the AIDS-associated pathogen Penicillium marneffei (ATCC18224) and its near taxonomic relative Talaromyces stipitatus (ATCC10500).</title>
        <authorList>
            <person name="Nierman W.C."/>
            <person name="Fedorova-Abrams N.D."/>
            <person name="Andrianopoulos A."/>
        </authorList>
    </citation>
    <scope>NUCLEOTIDE SEQUENCE [LARGE SCALE GENOMIC DNA]</scope>
    <source>
        <strain evidence="7">ATCC 10500 / CBS 375.48 / QM 6759 / NRRL 1006</strain>
    </source>
</reference>
<dbReference type="InterPro" id="IPR036188">
    <property type="entry name" value="FAD/NAD-bd_sf"/>
</dbReference>
<proteinExistence type="predicted"/>
<dbReference type="Proteomes" id="UP000001745">
    <property type="component" value="Unassembled WGS sequence"/>
</dbReference>
<evidence type="ECO:0000256" key="3">
    <source>
        <dbReference type="ARBA" id="ARBA00023002"/>
    </source>
</evidence>
<sequence length="408" mass="46374">MERKPNIAIIGAGPSGLTLARILHQHGIPTTIFERDESQNARKTEGGSLDLSLDGGQKAIRMAGIWEEYNKLARYEAEALKLIDRHGKVYLDSTGFDTGRPEIDRTELRRILLESLPKEYIRWNHHLKRVDPDGTLHLAHTIESGFDLIVGAEGTWSKVRNVLTPIQPFYSGVTVYETLYENVDEAHPEFAALVGEGSLLVIGNETGIHQMTQRQGDRSIRTYAYIRQPETWGSDVDWHDPKAAREALLPWFNDWDPQFTQFVTATENPVLARKLYILPVGLRWPHKDNFTIIGDAAHVMTPFEGEGVNAAMRDSLELAQAIIANPTDIPQAVKNYEEIMWKIGEQKQKQTWDNMMRTLDYNGIEYLHDRLQHLMGMIKEGKMAKNGTPPNPKYSHILNTEAQILEVF</sequence>
<name>B8LVA2_TALSN</name>
<keyword evidence="4" id="KW-0503">Monooxygenase</keyword>
<dbReference type="HOGENOM" id="CLU_009665_4_0_1"/>
<dbReference type="OrthoDB" id="655030at2759"/>
<dbReference type="GeneID" id="8104710"/>
<keyword evidence="7" id="KW-1185">Reference proteome</keyword>
<evidence type="ECO:0000256" key="4">
    <source>
        <dbReference type="ARBA" id="ARBA00023033"/>
    </source>
</evidence>
<accession>B8LVA2</accession>
<evidence type="ECO:0000313" key="7">
    <source>
        <dbReference type="Proteomes" id="UP000001745"/>
    </source>
</evidence>